<accession>A0A6L6YFP2</accession>
<protein>
    <submittedName>
        <fullName evidence="1">DUF2800 domain-containing protein</fullName>
    </submittedName>
</protein>
<gene>
    <name evidence="1" type="ORF">E5987_00235</name>
</gene>
<dbReference type="InterPro" id="IPR021229">
    <property type="entry name" value="DUF2800"/>
</dbReference>
<name>A0A6L6YFP2_9BURK</name>
<proteinExistence type="predicted"/>
<dbReference type="InterPro" id="IPR011604">
    <property type="entry name" value="PDDEXK-like_dom_sf"/>
</dbReference>
<dbReference type="AlphaFoldDB" id="A0A6L6YFP2"/>
<dbReference type="Pfam" id="PF10926">
    <property type="entry name" value="DUF2800"/>
    <property type="match status" value="1"/>
</dbReference>
<dbReference type="Gene3D" id="3.90.320.10">
    <property type="match status" value="1"/>
</dbReference>
<dbReference type="EMBL" id="WSRP01000001">
    <property type="protein sequence ID" value="MVX55639.1"/>
    <property type="molecule type" value="Genomic_DNA"/>
</dbReference>
<reference evidence="1 2" key="1">
    <citation type="submission" date="2019-12" db="EMBL/GenBank/DDBJ databases">
        <title>Microbes associate with the intestines of laboratory mice.</title>
        <authorList>
            <person name="Navarre W."/>
            <person name="Wong E."/>
        </authorList>
    </citation>
    <scope>NUCLEOTIDE SEQUENCE [LARGE SCALE GENOMIC DNA]</scope>
    <source>
        <strain evidence="1 2">NM82_D38</strain>
    </source>
</reference>
<evidence type="ECO:0000313" key="2">
    <source>
        <dbReference type="Proteomes" id="UP000472580"/>
    </source>
</evidence>
<dbReference type="Proteomes" id="UP000472580">
    <property type="component" value="Unassembled WGS sequence"/>
</dbReference>
<sequence>MQMVRKMPETPIIPVADESASRGHSLFPPSAASRWMVCTASPLMVRDYGVFTTNPDAEEGTRAHSVMEQCAIAMLRDGEEIETILKRVEDQELRECARIYLEEIRDSYFDTPDSWIVEGRIPLSPIYGVPDQYGYADCILSSGNELHVFDYKHGVGIPVPAERNKQLMIYAWAALQADGAQDIDTITLHIVQPRAPGQNPVNTWTCSREDLRAFGVDVALAVGAANEIMARGAVEGDFTPTEQACRYCPARSSCPAFVTVVSKALSIPKRLPTPKDATDDQLGALLQFKKQVNDWFSDVEAEVFNRISLGNEVPGFKIVEGNKGIRRWKNKAEAEEVLKSMRIPKDFAYKKEVIGPTRAEELHKKVKREDGKPVIGERQWATLQELITRNPGKPQLVPASDKRPSISLALVTEDDLEEIADGTKETTSEANPGSVPI</sequence>
<evidence type="ECO:0000313" key="1">
    <source>
        <dbReference type="EMBL" id="MVX55639.1"/>
    </source>
</evidence>
<comment type="caution">
    <text evidence="1">The sequence shown here is derived from an EMBL/GenBank/DDBJ whole genome shotgun (WGS) entry which is preliminary data.</text>
</comment>
<organism evidence="1 2">
    <name type="scientific">Parasutterella muris</name>
    <dbReference type="NCBI Taxonomy" id="2565572"/>
    <lineage>
        <taxon>Bacteria</taxon>
        <taxon>Pseudomonadati</taxon>
        <taxon>Pseudomonadota</taxon>
        <taxon>Betaproteobacteria</taxon>
        <taxon>Burkholderiales</taxon>
        <taxon>Sutterellaceae</taxon>
        <taxon>Parasutterella</taxon>
    </lineage>
</organism>
<keyword evidence="2" id="KW-1185">Reference proteome</keyword>